<evidence type="ECO:0000256" key="1">
    <source>
        <dbReference type="SAM" id="MobiDB-lite"/>
    </source>
</evidence>
<proteinExistence type="predicted"/>
<dbReference type="AlphaFoldDB" id="A0A5B7EAE0"/>
<name>A0A5B7EAE0_PORTR</name>
<feature type="compositionally biased region" description="Polar residues" evidence="1">
    <location>
        <begin position="17"/>
        <end position="36"/>
    </location>
</feature>
<comment type="caution">
    <text evidence="2">The sequence shown here is derived from an EMBL/GenBank/DDBJ whole genome shotgun (WGS) entry which is preliminary data.</text>
</comment>
<sequence length="101" mass="11358">MIQKGSYGSKKLRHSTTGHIRTPTARPSQHTLAQTDKATELTCLKKEETVRVTGRKESKHAPNSSGDQLRRFSLKLRRSREPRRVVEGHGGKDGLNLQLQT</sequence>
<dbReference type="Proteomes" id="UP000324222">
    <property type="component" value="Unassembled WGS sequence"/>
</dbReference>
<feature type="compositionally biased region" description="Basic and acidic residues" evidence="1">
    <location>
        <begin position="82"/>
        <end position="92"/>
    </location>
</feature>
<dbReference type="EMBL" id="VSRR010002228">
    <property type="protein sequence ID" value="MPC30305.1"/>
    <property type="molecule type" value="Genomic_DNA"/>
</dbReference>
<organism evidence="2 3">
    <name type="scientific">Portunus trituberculatus</name>
    <name type="common">Swimming crab</name>
    <name type="synonym">Neptunus trituberculatus</name>
    <dbReference type="NCBI Taxonomy" id="210409"/>
    <lineage>
        <taxon>Eukaryota</taxon>
        <taxon>Metazoa</taxon>
        <taxon>Ecdysozoa</taxon>
        <taxon>Arthropoda</taxon>
        <taxon>Crustacea</taxon>
        <taxon>Multicrustacea</taxon>
        <taxon>Malacostraca</taxon>
        <taxon>Eumalacostraca</taxon>
        <taxon>Eucarida</taxon>
        <taxon>Decapoda</taxon>
        <taxon>Pleocyemata</taxon>
        <taxon>Brachyura</taxon>
        <taxon>Eubrachyura</taxon>
        <taxon>Portunoidea</taxon>
        <taxon>Portunidae</taxon>
        <taxon>Portuninae</taxon>
        <taxon>Portunus</taxon>
    </lineage>
</organism>
<protein>
    <submittedName>
        <fullName evidence="2">Uncharacterized protein</fullName>
    </submittedName>
</protein>
<keyword evidence="3" id="KW-1185">Reference proteome</keyword>
<feature type="compositionally biased region" description="Basic and acidic residues" evidence="1">
    <location>
        <begin position="37"/>
        <end position="60"/>
    </location>
</feature>
<evidence type="ECO:0000313" key="3">
    <source>
        <dbReference type="Proteomes" id="UP000324222"/>
    </source>
</evidence>
<feature type="region of interest" description="Disordered" evidence="1">
    <location>
        <begin position="1"/>
        <end position="101"/>
    </location>
</feature>
<accession>A0A5B7EAE0</accession>
<gene>
    <name evidence="2" type="ORF">E2C01_023566</name>
</gene>
<evidence type="ECO:0000313" key="2">
    <source>
        <dbReference type="EMBL" id="MPC30305.1"/>
    </source>
</evidence>
<reference evidence="2 3" key="1">
    <citation type="submission" date="2019-05" db="EMBL/GenBank/DDBJ databases">
        <title>Another draft genome of Portunus trituberculatus and its Hox gene families provides insights of decapod evolution.</title>
        <authorList>
            <person name="Jeong J.-H."/>
            <person name="Song I."/>
            <person name="Kim S."/>
            <person name="Choi T."/>
            <person name="Kim D."/>
            <person name="Ryu S."/>
            <person name="Kim W."/>
        </authorList>
    </citation>
    <scope>NUCLEOTIDE SEQUENCE [LARGE SCALE GENOMIC DNA]</scope>
    <source>
        <tissue evidence="2">Muscle</tissue>
    </source>
</reference>
<feature type="compositionally biased region" description="Basic residues" evidence="1">
    <location>
        <begin position="72"/>
        <end position="81"/>
    </location>
</feature>